<keyword evidence="2" id="KW-1133">Transmembrane helix</keyword>
<dbReference type="AlphaFoldDB" id="A0A183KB50"/>
<keyword evidence="5" id="KW-1185">Reference proteome</keyword>
<feature type="transmembrane region" description="Helical" evidence="2">
    <location>
        <begin position="109"/>
        <end position="129"/>
    </location>
</feature>
<feature type="compositionally biased region" description="Polar residues" evidence="1">
    <location>
        <begin position="782"/>
        <end position="796"/>
    </location>
</feature>
<gene>
    <name evidence="4" type="ORF">SCUD_LOCUS12238</name>
</gene>
<reference evidence="6" key="1">
    <citation type="submission" date="2016-06" db="UniProtKB">
        <authorList>
            <consortium name="WormBaseParasite"/>
        </authorList>
    </citation>
    <scope>IDENTIFICATION</scope>
</reference>
<accession>A0A183KB50</accession>
<feature type="compositionally biased region" description="Low complexity" evidence="1">
    <location>
        <begin position="765"/>
        <end position="781"/>
    </location>
</feature>
<feature type="region of interest" description="Disordered" evidence="1">
    <location>
        <begin position="765"/>
        <end position="827"/>
    </location>
</feature>
<dbReference type="EMBL" id="UZAK01034969">
    <property type="protein sequence ID" value="VDP47981.1"/>
    <property type="molecule type" value="Genomic_DNA"/>
</dbReference>
<feature type="signal peptide" evidence="3">
    <location>
        <begin position="1"/>
        <end position="20"/>
    </location>
</feature>
<reference evidence="4 5" key="2">
    <citation type="submission" date="2018-11" db="EMBL/GenBank/DDBJ databases">
        <authorList>
            <consortium name="Pathogen Informatics"/>
        </authorList>
    </citation>
    <scope>NUCLEOTIDE SEQUENCE [LARGE SCALE GENOMIC DNA]</scope>
    <source>
        <strain evidence="4">Dakar</strain>
        <strain evidence="5">Dakar, Senegal</strain>
    </source>
</reference>
<proteinExistence type="predicted"/>
<name>A0A183KB50_9TREM</name>
<evidence type="ECO:0000313" key="4">
    <source>
        <dbReference type="EMBL" id="VDP47981.1"/>
    </source>
</evidence>
<protein>
    <submittedName>
        <fullName evidence="6">Protein kinase domain-containing protein</fullName>
    </submittedName>
</protein>
<evidence type="ECO:0000313" key="6">
    <source>
        <dbReference type="WBParaSite" id="SCUD_0001224101-mRNA-1"/>
    </source>
</evidence>
<feature type="region of interest" description="Disordered" evidence="1">
    <location>
        <begin position="855"/>
        <end position="874"/>
    </location>
</feature>
<organism evidence="6">
    <name type="scientific">Schistosoma curassoni</name>
    <dbReference type="NCBI Taxonomy" id="6186"/>
    <lineage>
        <taxon>Eukaryota</taxon>
        <taxon>Metazoa</taxon>
        <taxon>Spiralia</taxon>
        <taxon>Lophotrochozoa</taxon>
        <taxon>Platyhelminthes</taxon>
        <taxon>Trematoda</taxon>
        <taxon>Digenea</taxon>
        <taxon>Strigeidida</taxon>
        <taxon>Schistosomatoidea</taxon>
        <taxon>Schistosomatidae</taxon>
        <taxon>Schistosoma</taxon>
    </lineage>
</organism>
<feature type="compositionally biased region" description="Polar residues" evidence="1">
    <location>
        <begin position="696"/>
        <end position="706"/>
    </location>
</feature>
<evidence type="ECO:0000313" key="5">
    <source>
        <dbReference type="Proteomes" id="UP000279833"/>
    </source>
</evidence>
<keyword evidence="2" id="KW-0472">Membrane</keyword>
<keyword evidence="2" id="KW-0812">Transmembrane</keyword>
<evidence type="ECO:0000256" key="3">
    <source>
        <dbReference type="SAM" id="SignalP"/>
    </source>
</evidence>
<feature type="compositionally biased region" description="Acidic residues" evidence="1">
    <location>
        <begin position="858"/>
        <end position="868"/>
    </location>
</feature>
<dbReference type="Proteomes" id="UP000279833">
    <property type="component" value="Unassembled WGS sequence"/>
</dbReference>
<feature type="chain" id="PRO_5043140819" evidence="3">
    <location>
        <begin position="21"/>
        <end position="1200"/>
    </location>
</feature>
<evidence type="ECO:0000256" key="2">
    <source>
        <dbReference type="SAM" id="Phobius"/>
    </source>
</evidence>
<dbReference type="STRING" id="6186.A0A183KB50"/>
<keyword evidence="3" id="KW-0732">Signal</keyword>
<sequence length="1200" mass="133913">MLFYCLFFVVFSLNYGCCSCESDYEVDTKIISFDQTQNYTPIGVNYQLEASSPSVGKLSLALRSPSFQSVGTCSSSQILLKRMWSILAVAAKSAFSASAGMLSGPAALLLLICLVAMLISSIVGGPTLIGRSVGAASMLDGFSRAGRFKSSLKCSTHLFRCSSIRSSSPTRTFNSNVCLKVISPESVKNDFRASAEAAVAQHLPPGEHPADLHFVDLTPIPVTSSVRSSNISPNCMTVSTTSTTTTTTTSLLSATLDHFKAETSMKLPQDTSVSTVFSTSTETSSRILNNRLAMARDSFRQSGDHSRSIPSTVETTSINRLDADFLREKQASTVVYNADLDRDLITQKQEAAKDRFFSNNTLFPTFSQVKQTVGQSNDKTRITINNTDKKNENISSSMRFIPNDSNNNKDTSKIIISSSEFSALVPPPHPSKSFKFSSSDLDISNVKSINSEFKNYDFSTPVNELNDKPLSIKDVSDKLPSSTVITNSTSIITSTKTGIYVNYEELNKTSLTNSYLSSQVYELNKALESPYAIDNNQNLNDSSVNVSKSTYYYDISCPSSPKIVESYLNDIPSKNESQSSFSAEEHLKELRIRAGLGPIPGYESVTLRNASSMTPLKTNDLTSASTIPSYNTSSAMSSHFNFGTNVPKPTYSVNINSFIPKIQSSSTSTPSIPSLLSNIKSGFTGPLSRPHPQPSPYSANQASATNKPSASSLFSNFLTSAASKAQTVATGALKQANAAADAAKLAANQAAEQFVAQANQVNQKTTSQMQQQQSQPKESIQLSSSQNKVITMNNIPESIRFPDDTTIKPKSGSPPLKPREQKGHTLQGVHANSHEYQQEDQPVQQQRHWLHEQTQDVTTDDEYDDAEYGNEQTSYKSYHQRKDFEYDDNYRSNINEYDLDNENELYDDNQEQHILEQPSGFGNKHQFDESHYNYNDNVNNYDVDGINSSDLSDPDTLRALRKRDKMMMVAATGIYSPIFNRSGQPGYFDDLNDIEYQDDDDEIEKQLRKENRRLSKTHKASEFENLETIEQEYNDENNRSIQEHINQDSQYEPNAENNIYRKSRRSSDGKILQSLQLSSTDADNDFDRVKLLSKRRISFEGARRTSSDWHRFTPNLQTLDIQEMDDNEEEWSDEKQFAEYDHDYPHHHSQSPVHQDETIKKEGIEHDEIMEPVEKTPRQRWYDAFERVCSGLRTVSCCLD</sequence>
<evidence type="ECO:0000256" key="1">
    <source>
        <dbReference type="SAM" id="MobiDB-lite"/>
    </source>
</evidence>
<dbReference type="WBParaSite" id="SCUD_0001224101-mRNA-1">
    <property type="protein sequence ID" value="SCUD_0001224101-mRNA-1"/>
    <property type="gene ID" value="SCUD_0001224101"/>
</dbReference>
<feature type="region of interest" description="Disordered" evidence="1">
    <location>
        <begin position="682"/>
        <end position="706"/>
    </location>
</feature>